<evidence type="ECO:0000313" key="4">
    <source>
        <dbReference type="EMBL" id="RMB82964.1"/>
    </source>
</evidence>
<keyword evidence="1" id="KW-0808">Transferase</keyword>
<dbReference type="EMBL" id="PENI01000019">
    <property type="protein sequence ID" value="RMB82964.1"/>
    <property type="molecule type" value="Genomic_DNA"/>
</dbReference>
<protein>
    <recommendedName>
        <fullName evidence="3">4'-phosphopantetheinyl transferase domain-containing protein</fullName>
    </recommendedName>
</protein>
<name>A0A3M0I2I2_9ACTN</name>
<proteinExistence type="predicted"/>
<dbReference type="SUPFAM" id="SSF56214">
    <property type="entry name" value="4'-phosphopantetheinyl transferase"/>
    <property type="match status" value="1"/>
</dbReference>
<feature type="compositionally biased region" description="Basic and acidic residues" evidence="2">
    <location>
        <begin position="1"/>
        <end position="10"/>
    </location>
</feature>
<sequence length="177" mass="18654">MRRILAERVGTDASRAPAHRPVPVPTLRHPRPWPAGPVGLPCPRDVQPVPFGTTLVGGGGTGLSRGRGRGTGTARGHRRHRPPGALVQRRVVSSQGPAALFRCWTRKEAVAKAMGTGVATDLRRIETHPECPDSARTPASWRVHTLPALAGAHASLAVPDVVAITWRACAREPGAGG</sequence>
<dbReference type="InterPro" id="IPR008278">
    <property type="entry name" value="4-PPantetheinyl_Trfase_dom"/>
</dbReference>
<keyword evidence="5" id="KW-1185">Reference proteome</keyword>
<evidence type="ECO:0000259" key="3">
    <source>
        <dbReference type="Pfam" id="PF01648"/>
    </source>
</evidence>
<dbReference type="Pfam" id="PF01648">
    <property type="entry name" value="ACPS"/>
    <property type="match status" value="1"/>
</dbReference>
<dbReference type="GO" id="GO:0000287">
    <property type="term" value="F:magnesium ion binding"/>
    <property type="evidence" value="ECO:0007669"/>
    <property type="project" value="InterPro"/>
</dbReference>
<comment type="caution">
    <text evidence="4">The sequence shown here is derived from an EMBL/GenBank/DDBJ whole genome shotgun (WGS) entry which is preliminary data.</text>
</comment>
<accession>A0A3M0I2I2</accession>
<reference evidence="4 5" key="1">
    <citation type="submission" date="2017-11" db="EMBL/GenBank/DDBJ databases">
        <title>Draft genome of actinobacteria isolated from guarana (Paullinia cupana (Mart.) Ducke.</title>
        <authorList>
            <person name="Siqueira K.A."/>
            <person name="Liotti R.G."/>
            <person name="Mendes T.A.O."/>
            <person name="Soares M.A."/>
        </authorList>
    </citation>
    <scope>NUCLEOTIDE SEQUENCE [LARGE SCALE GENOMIC DNA]</scope>
    <source>
        <strain evidence="4 5">193</strain>
    </source>
</reference>
<feature type="compositionally biased region" description="Gly residues" evidence="2">
    <location>
        <begin position="55"/>
        <end position="73"/>
    </location>
</feature>
<evidence type="ECO:0000313" key="5">
    <source>
        <dbReference type="Proteomes" id="UP000270471"/>
    </source>
</evidence>
<feature type="region of interest" description="Disordered" evidence="2">
    <location>
        <begin position="1"/>
        <end position="30"/>
    </location>
</feature>
<gene>
    <name evidence="4" type="ORF">CTZ28_26920</name>
</gene>
<organism evidence="4 5">
    <name type="scientific">Streptomyces shenzhenensis</name>
    <dbReference type="NCBI Taxonomy" id="943815"/>
    <lineage>
        <taxon>Bacteria</taxon>
        <taxon>Bacillati</taxon>
        <taxon>Actinomycetota</taxon>
        <taxon>Actinomycetes</taxon>
        <taxon>Kitasatosporales</taxon>
        <taxon>Streptomycetaceae</taxon>
        <taxon>Streptomyces</taxon>
    </lineage>
</organism>
<feature type="region of interest" description="Disordered" evidence="2">
    <location>
        <begin position="55"/>
        <end position="81"/>
    </location>
</feature>
<dbReference type="AlphaFoldDB" id="A0A3M0I2I2"/>
<dbReference type="GO" id="GO:0008897">
    <property type="term" value="F:holo-[acyl-carrier-protein] synthase activity"/>
    <property type="evidence" value="ECO:0007669"/>
    <property type="project" value="InterPro"/>
</dbReference>
<dbReference type="InterPro" id="IPR037143">
    <property type="entry name" value="4-PPantetheinyl_Trfase_dom_sf"/>
</dbReference>
<feature type="domain" description="4'-phosphopantetheinyl transferase" evidence="3">
    <location>
        <begin position="97"/>
        <end position="129"/>
    </location>
</feature>
<evidence type="ECO:0000256" key="1">
    <source>
        <dbReference type="ARBA" id="ARBA00022679"/>
    </source>
</evidence>
<dbReference type="OrthoDB" id="190168at2"/>
<dbReference type="Proteomes" id="UP000270471">
    <property type="component" value="Unassembled WGS sequence"/>
</dbReference>
<dbReference type="Gene3D" id="3.90.470.20">
    <property type="entry name" value="4'-phosphopantetheinyl transferase domain"/>
    <property type="match status" value="1"/>
</dbReference>
<evidence type="ECO:0000256" key="2">
    <source>
        <dbReference type="SAM" id="MobiDB-lite"/>
    </source>
</evidence>